<evidence type="ECO:0000313" key="5">
    <source>
        <dbReference type="Proteomes" id="UP000034591"/>
    </source>
</evidence>
<dbReference type="GO" id="GO:0015074">
    <property type="term" value="P:DNA integration"/>
    <property type="evidence" value="ECO:0007669"/>
    <property type="project" value="InterPro"/>
</dbReference>
<proteinExistence type="predicted"/>
<evidence type="ECO:0000256" key="2">
    <source>
        <dbReference type="PROSITE-ProRule" id="PRU01248"/>
    </source>
</evidence>
<protein>
    <submittedName>
        <fullName evidence="4">Tyrosine recombinase XerC</fullName>
    </submittedName>
</protein>
<dbReference type="GO" id="GO:0003677">
    <property type="term" value="F:DNA binding"/>
    <property type="evidence" value="ECO:0007669"/>
    <property type="project" value="UniProtKB-UniRule"/>
</dbReference>
<dbReference type="InterPro" id="IPR004107">
    <property type="entry name" value="Integrase_SAM-like_N"/>
</dbReference>
<feature type="non-terminal residue" evidence="4">
    <location>
        <position position="131"/>
    </location>
</feature>
<sequence length="131" mass="15327">MVASDPAQNSEIGKKVTDFLEYLEVEKGSSPLTIRNYKHYLSRFVNWLDKEGIRMNLTDINPEIVRQYRVYLSRIPASISQKKINKDTSLSRKTQGYHVIALRSFLRWLLKNDIEVMSPDKIDLPKISERQ</sequence>
<accession>A0A0G0K8E3</accession>
<keyword evidence="1 2" id="KW-0238">DNA-binding</keyword>
<dbReference type="SUPFAM" id="SSF47823">
    <property type="entry name" value="lambda integrase-like, N-terminal domain"/>
    <property type="match status" value="1"/>
</dbReference>
<evidence type="ECO:0000259" key="3">
    <source>
        <dbReference type="PROSITE" id="PS51900"/>
    </source>
</evidence>
<name>A0A0G0K8E3_9BACT</name>
<organism evidence="4 5">
    <name type="scientific">Candidatus Woesebacteria bacterium GW2011_GWA1_37_7</name>
    <dbReference type="NCBI Taxonomy" id="1618545"/>
    <lineage>
        <taxon>Bacteria</taxon>
        <taxon>Candidatus Woeseibacteriota</taxon>
    </lineage>
</organism>
<dbReference type="STRING" id="1618545.US53_C0034G0016"/>
<dbReference type="InterPro" id="IPR044068">
    <property type="entry name" value="CB"/>
</dbReference>
<dbReference type="Pfam" id="PF02899">
    <property type="entry name" value="Phage_int_SAM_1"/>
    <property type="match status" value="1"/>
</dbReference>
<evidence type="ECO:0000313" key="4">
    <source>
        <dbReference type="EMBL" id="KKQ36881.1"/>
    </source>
</evidence>
<reference evidence="4 5" key="1">
    <citation type="journal article" date="2015" name="Nature">
        <title>rRNA introns, odd ribosomes, and small enigmatic genomes across a large radiation of phyla.</title>
        <authorList>
            <person name="Brown C.T."/>
            <person name="Hug L.A."/>
            <person name="Thomas B.C."/>
            <person name="Sharon I."/>
            <person name="Castelle C.J."/>
            <person name="Singh A."/>
            <person name="Wilkins M.J."/>
            <person name="Williams K.H."/>
            <person name="Banfield J.F."/>
        </authorList>
    </citation>
    <scope>NUCLEOTIDE SEQUENCE [LARGE SCALE GENOMIC DNA]</scope>
</reference>
<dbReference type="Gene3D" id="1.10.150.130">
    <property type="match status" value="1"/>
</dbReference>
<dbReference type="AlphaFoldDB" id="A0A0G0K8E3"/>
<feature type="domain" description="Core-binding (CB)" evidence="3">
    <location>
        <begin position="10"/>
        <end position="110"/>
    </location>
</feature>
<dbReference type="PROSITE" id="PS51900">
    <property type="entry name" value="CB"/>
    <property type="match status" value="1"/>
</dbReference>
<dbReference type="EMBL" id="LBTI01000034">
    <property type="protein sequence ID" value="KKQ36881.1"/>
    <property type="molecule type" value="Genomic_DNA"/>
</dbReference>
<gene>
    <name evidence="4" type="ORF">US53_C0034G0016</name>
</gene>
<evidence type="ECO:0000256" key="1">
    <source>
        <dbReference type="ARBA" id="ARBA00023125"/>
    </source>
</evidence>
<comment type="caution">
    <text evidence="4">The sequence shown here is derived from an EMBL/GenBank/DDBJ whole genome shotgun (WGS) entry which is preliminary data.</text>
</comment>
<dbReference type="InterPro" id="IPR010998">
    <property type="entry name" value="Integrase_recombinase_N"/>
</dbReference>
<dbReference type="Proteomes" id="UP000034591">
    <property type="component" value="Unassembled WGS sequence"/>
</dbReference>